<dbReference type="PANTHER" id="PTHR43280:SF2">
    <property type="entry name" value="HTH-TYPE TRANSCRIPTIONAL REGULATOR EXSA"/>
    <property type="match status" value="1"/>
</dbReference>
<evidence type="ECO:0000256" key="2">
    <source>
        <dbReference type="ARBA" id="ARBA00023125"/>
    </source>
</evidence>
<feature type="domain" description="HTH araC/xylS-type" evidence="4">
    <location>
        <begin position="21"/>
        <end position="119"/>
    </location>
</feature>
<dbReference type="InterPro" id="IPR018060">
    <property type="entry name" value="HTH_AraC"/>
</dbReference>
<organism evidence="5 6">
    <name type="scientific">Paenibacillus qinlingensis</name>
    <dbReference type="NCBI Taxonomy" id="1837343"/>
    <lineage>
        <taxon>Bacteria</taxon>
        <taxon>Bacillati</taxon>
        <taxon>Bacillota</taxon>
        <taxon>Bacilli</taxon>
        <taxon>Bacillales</taxon>
        <taxon>Paenibacillaceae</taxon>
        <taxon>Paenibacillus</taxon>
    </lineage>
</organism>
<evidence type="ECO:0000256" key="3">
    <source>
        <dbReference type="ARBA" id="ARBA00023163"/>
    </source>
</evidence>
<gene>
    <name evidence="5" type="ORF">J2736_002231</name>
</gene>
<dbReference type="PRINTS" id="PR00032">
    <property type="entry name" value="HTHARAC"/>
</dbReference>
<keyword evidence="3" id="KW-0804">Transcription</keyword>
<sequence length="121" mass="14135">MKTDVLLSEASFFKRSTQYSMKMMEWVDANYHHKCVLERLAAVLYLSPSHISHLFHHETGGTLSEYLTTRRMHEASKLLKSTSLPIQEISKQIGYNSASYFTRVFKRHKGITPFHYRQAKP</sequence>
<keyword evidence="2" id="KW-0238">DNA-binding</keyword>
<dbReference type="InterPro" id="IPR009057">
    <property type="entry name" value="Homeodomain-like_sf"/>
</dbReference>
<dbReference type="Proteomes" id="UP001267290">
    <property type="component" value="Unassembled WGS sequence"/>
</dbReference>
<dbReference type="InterPro" id="IPR020449">
    <property type="entry name" value="Tscrpt_reg_AraC-type_HTH"/>
</dbReference>
<protein>
    <submittedName>
        <fullName evidence="5">AraC-like DNA-binding protein</fullName>
    </submittedName>
</protein>
<keyword evidence="6" id="KW-1185">Reference proteome</keyword>
<dbReference type="EMBL" id="JAVDSB010000003">
    <property type="protein sequence ID" value="MDR6551044.1"/>
    <property type="molecule type" value="Genomic_DNA"/>
</dbReference>
<dbReference type="SUPFAM" id="SSF46689">
    <property type="entry name" value="Homeodomain-like"/>
    <property type="match status" value="2"/>
</dbReference>
<reference evidence="5 6" key="1">
    <citation type="submission" date="2023-07" db="EMBL/GenBank/DDBJ databases">
        <title>Sorghum-associated microbial communities from plants grown in Nebraska, USA.</title>
        <authorList>
            <person name="Schachtman D."/>
        </authorList>
    </citation>
    <scope>NUCLEOTIDE SEQUENCE [LARGE SCALE GENOMIC DNA]</scope>
    <source>
        <strain evidence="5 6">CC258</strain>
    </source>
</reference>
<comment type="caution">
    <text evidence="5">The sequence shown here is derived from an EMBL/GenBank/DDBJ whole genome shotgun (WGS) entry which is preliminary data.</text>
</comment>
<dbReference type="Pfam" id="PF12833">
    <property type="entry name" value="HTH_18"/>
    <property type="match status" value="1"/>
</dbReference>
<dbReference type="PANTHER" id="PTHR43280">
    <property type="entry name" value="ARAC-FAMILY TRANSCRIPTIONAL REGULATOR"/>
    <property type="match status" value="1"/>
</dbReference>
<evidence type="ECO:0000256" key="1">
    <source>
        <dbReference type="ARBA" id="ARBA00023015"/>
    </source>
</evidence>
<keyword evidence="1" id="KW-0805">Transcription regulation</keyword>
<dbReference type="Gene3D" id="1.10.10.60">
    <property type="entry name" value="Homeodomain-like"/>
    <property type="match status" value="2"/>
</dbReference>
<dbReference type="RefSeq" id="WP_310226402.1">
    <property type="nucleotide sequence ID" value="NZ_JAVDSB010000003.1"/>
</dbReference>
<evidence type="ECO:0000313" key="6">
    <source>
        <dbReference type="Proteomes" id="UP001267290"/>
    </source>
</evidence>
<dbReference type="PROSITE" id="PS01124">
    <property type="entry name" value="HTH_ARAC_FAMILY_2"/>
    <property type="match status" value="1"/>
</dbReference>
<evidence type="ECO:0000259" key="4">
    <source>
        <dbReference type="PROSITE" id="PS01124"/>
    </source>
</evidence>
<dbReference type="SMART" id="SM00342">
    <property type="entry name" value="HTH_ARAC"/>
    <property type="match status" value="1"/>
</dbReference>
<name>A0ABU1NUN6_9BACL</name>
<accession>A0ABU1NUN6</accession>
<evidence type="ECO:0000313" key="5">
    <source>
        <dbReference type="EMBL" id="MDR6551044.1"/>
    </source>
</evidence>
<proteinExistence type="predicted"/>